<dbReference type="AlphaFoldDB" id="D8JB69"/>
<organism evidence="7 9">
    <name type="scientific">Halalkalicoccus jeotgali (strain DSM 18796 / CECT 7217 / JCM 14584 / KCTC 4019 / B3)</name>
    <dbReference type="NCBI Taxonomy" id="795797"/>
    <lineage>
        <taxon>Archaea</taxon>
        <taxon>Methanobacteriati</taxon>
        <taxon>Methanobacteriota</taxon>
        <taxon>Stenosarchaea group</taxon>
        <taxon>Halobacteria</taxon>
        <taxon>Halobacteriales</taxon>
        <taxon>Halococcaceae</taxon>
        <taxon>Halalkalicoccus</taxon>
    </lineage>
</organism>
<proteinExistence type="predicted"/>
<evidence type="ECO:0000313" key="10">
    <source>
        <dbReference type="Proteomes" id="UP000011645"/>
    </source>
</evidence>
<evidence type="ECO:0000256" key="1">
    <source>
        <dbReference type="ARBA" id="ARBA00004141"/>
    </source>
</evidence>
<feature type="domain" description="EamA" evidence="6">
    <location>
        <begin position="4"/>
        <end position="114"/>
    </location>
</feature>
<evidence type="ECO:0000256" key="4">
    <source>
        <dbReference type="ARBA" id="ARBA00023136"/>
    </source>
</evidence>
<reference evidence="7 9" key="1">
    <citation type="journal article" date="2010" name="J. Bacteriol.">
        <title>Complete genome sequence of Halalkalicoccus jeotgali B3(T), an extremely halophilic archaeon.</title>
        <authorList>
            <person name="Roh S.W."/>
            <person name="Nam Y.D."/>
            <person name="Nam S.H."/>
            <person name="Choi S.H."/>
            <person name="Park H.S."/>
            <person name="Bae J.W."/>
        </authorList>
    </citation>
    <scope>NUCLEOTIDE SEQUENCE [LARGE SCALE GENOMIC DNA]</scope>
    <source>
        <strain evidence="7">B3</strain>
        <strain evidence="9">DSM 18796 / CECT 7217 / JCM 14584 / KCTC 4019 / B3</strain>
        <plasmid evidence="9">1</plasmid>
    </source>
</reference>
<dbReference type="InterPro" id="IPR050638">
    <property type="entry name" value="AA-Vitamin_Transporters"/>
</dbReference>
<dbReference type="KEGG" id="hje:HacjB3_15811"/>
<feature type="transmembrane region" description="Helical" evidence="5">
    <location>
        <begin position="159"/>
        <end position="179"/>
    </location>
</feature>
<evidence type="ECO:0000259" key="6">
    <source>
        <dbReference type="Pfam" id="PF00892"/>
    </source>
</evidence>
<sequence>MGLPYAPPLVLAALRLDVAGLLLIPVVAVQYEYWLPQTRRDLIGVALTGVFTLGMTNTLLLTGQQYVSSAVGAIAYSLMPMLMTAFAVLLLPAAGLDRSDAVGIGLGFIGALIVANPTPATLLTARVVGVGIMLASVVAFALGSVLTQRLDPSMPRITLTAWGALVAGLFNHAVALRFGASLTAVDWTIQLVYALFVLGVLATAILYTVHFELVDRIGPSRASLTFYVQPIVAALLGWLLFRRRVTAGVFVGFLVIVSGFALIEYRLLFRLWRNFVGVGTRE</sequence>
<keyword evidence="4 5" id="KW-0472">Membrane</keyword>
<dbReference type="PANTHER" id="PTHR32322:SF2">
    <property type="entry name" value="EAMA DOMAIN-CONTAINING PROTEIN"/>
    <property type="match status" value="1"/>
</dbReference>
<feature type="transmembrane region" description="Helical" evidence="5">
    <location>
        <begin position="125"/>
        <end position="147"/>
    </location>
</feature>
<keyword evidence="10" id="KW-1185">Reference proteome</keyword>
<protein>
    <submittedName>
        <fullName evidence="7 8">Drug/metabolite family transporter</fullName>
    </submittedName>
</protein>
<dbReference type="EMBL" id="CP002063">
    <property type="protein sequence ID" value="ADJ16522.1"/>
    <property type="molecule type" value="Genomic_DNA"/>
</dbReference>
<evidence type="ECO:0000256" key="3">
    <source>
        <dbReference type="ARBA" id="ARBA00022989"/>
    </source>
</evidence>
<feature type="transmembrane region" description="Helical" evidence="5">
    <location>
        <begin position="191"/>
        <end position="210"/>
    </location>
</feature>
<dbReference type="HOGENOM" id="CLU_033863_5_1_2"/>
<dbReference type="PATRIC" id="fig|795797.18.peg.3133"/>
<reference evidence="8 10" key="2">
    <citation type="journal article" date="2014" name="PLoS Genet.">
        <title>Phylogenetically driven sequencing of extremely halophilic archaea reveals strategies for static and dynamic osmo-response.</title>
        <authorList>
            <person name="Becker E.A."/>
            <person name="Seitzer P.M."/>
            <person name="Tritt A."/>
            <person name="Larsen D."/>
            <person name="Krusor M."/>
            <person name="Yao A.I."/>
            <person name="Wu D."/>
            <person name="Madern D."/>
            <person name="Eisen J.A."/>
            <person name="Darling A.E."/>
            <person name="Facciotti M.T."/>
        </authorList>
    </citation>
    <scope>NUCLEOTIDE SEQUENCE [LARGE SCALE GENOMIC DNA]</scope>
    <source>
        <strain evidence="8">B3</strain>
        <strain evidence="10">DSM 18796 / CECT 7217 / JCM 14584 / KCTC 4019 / B3</strain>
    </source>
</reference>
<dbReference type="Pfam" id="PF00892">
    <property type="entry name" value="EamA"/>
    <property type="match status" value="2"/>
</dbReference>
<comment type="subcellular location">
    <subcellularLocation>
        <location evidence="1">Membrane</location>
        <topology evidence="1">Multi-pass membrane protein</topology>
    </subcellularLocation>
</comment>
<name>D8JB69_HALJB</name>
<feature type="transmembrane region" description="Helical" evidence="5">
    <location>
        <begin position="101"/>
        <end position="119"/>
    </location>
</feature>
<feature type="domain" description="EamA" evidence="6">
    <location>
        <begin position="129"/>
        <end position="263"/>
    </location>
</feature>
<feature type="transmembrane region" description="Helical" evidence="5">
    <location>
        <begin position="73"/>
        <end position="94"/>
    </location>
</feature>
<feature type="transmembrane region" description="Helical" evidence="5">
    <location>
        <begin position="247"/>
        <end position="265"/>
    </location>
</feature>
<evidence type="ECO:0000256" key="5">
    <source>
        <dbReference type="SAM" id="Phobius"/>
    </source>
</evidence>
<gene>
    <name evidence="7" type="ordered locus">HacjB3_15811</name>
    <name evidence="8" type="ORF">C497_01445</name>
</gene>
<dbReference type="InterPro" id="IPR000620">
    <property type="entry name" value="EamA_dom"/>
</dbReference>
<dbReference type="SUPFAM" id="SSF103481">
    <property type="entry name" value="Multidrug resistance efflux transporter EmrE"/>
    <property type="match status" value="2"/>
</dbReference>
<geneLocation type="plasmid" evidence="7 9">
    <name>1</name>
</geneLocation>
<evidence type="ECO:0000313" key="9">
    <source>
        <dbReference type="Proteomes" id="UP000000390"/>
    </source>
</evidence>
<dbReference type="EMBL" id="AOHV01000005">
    <property type="protein sequence ID" value="ELY41383.1"/>
    <property type="molecule type" value="Genomic_DNA"/>
</dbReference>
<feature type="transmembrane region" description="Helical" evidence="5">
    <location>
        <begin position="222"/>
        <end position="241"/>
    </location>
</feature>
<dbReference type="eggNOG" id="arCOG00271">
    <property type="taxonomic scope" value="Archaea"/>
</dbReference>
<feature type="transmembrane region" description="Helical" evidence="5">
    <location>
        <begin position="42"/>
        <end position="61"/>
    </location>
</feature>
<dbReference type="InterPro" id="IPR037185">
    <property type="entry name" value="EmrE-like"/>
</dbReference>
<evidence type="ECO:0000313" key="7">
    <source>
        <dbReference type="EMBL" id="ADJ16522.1"/>
    </source>
</evidence>
<feature type="transmembrane region" description="Helical" evidence="5">
    <location>
        <begin position="12"/>
        <end position="35"/>
    </location>
</feature>
<keyword evidence="7" id="KW-0614">Plasmid</keyword>
<dbReference type="Proteomes" id="UP000011645">
    <property type="component" value="Unassembled WGS sequence"/>
</dbReference>
<dbReference type="PANTHER" id="PTHR32322">
    <property type="entry name" value="INNER MEMBRANE TRANSPORTER"/>
    <property type="match status" value="1"/>
</dbReference>
<evidence type="ECO:0000313" key="8">
    <source>
        <dbReference type="EMBL" id="ELY41383.1"/>
    </source>
</evidence>
<keyword evidence="3 5" id="KW-1133">Transmembrane helix</keyword>
<evidence type="ECO:0000256" key="2">
    <source>
        <dbReference type="ARBA" id="ARBA00022692"/>
    </source>
</evidence>
<keyword evidence="2 5" id="KW-0812">Transmembrane</keyword>
<dbReference type="Proteomes" id="UP000000390">
    <property type="component" value="Plasmid 1"/>
</dbReference>
<dbReference type="GO" id="GO:0016020">
    <property type="term" value="C:membrane"/>
    <property type="evidence" value="ECO:0007669"/>
    <property type="project" value="UniProtKB-SubCell"/>
</dbReference>
<accession>D8JB69</accession>